<dbReference type="InterPro" id="IPR000403">
    <property type="entry name" value="PI3/4_kinase_cat_dom"/>
</dbReference>
<dbReference type="InterPro" id="IPR018936">
    <property type="entry name" value="PI3/4_kinase_CS"/>
</dbReference>
<dbReference type="EC" id="2.7.1.67" evidence="3"/>
<dbReference type="SUPFAM" id="SSF48371">
    <property type="entry name" value="ARM repeat"/>
    <property type="match status" value="1"/>
</dbReference>
<dbReference type="GeneID" id="35445862"/>
<dbReference type="AlphaFoldDB" id="A0A2G4STH9"/>
<dbReference type="GO" id="GO:0048015">
    <property type="term" value="P:phosphatidylinositol-mediated signaling"/>
    <property type="evidence" value="ECO:0007669"/>
    <property type="project" value="TreeGrafter"/>
</dbReference>
<protein>
    <recommendedName>
        <fullName evidence="3">1-phosphatidylinositol 4-kinase</fullName>
        <ecNumber evidence="3">2.7.1.67</ecNumber>
    </recommendedName>
</protein>
<organism evidence="9 10">
    <name type="scientific">Rhizopus microsporus ATCC 52813</name>
    <dbReference type="NCBI Taxonomy" id="1340429"/>
    <lineage>
        <taxon>Eukaryota</taxon>
        <taxon>Fungi</taxon>
        <taxon>Fungi incertae sedis</taxon>
        <taxon>Mucoromycota</taxon>
        <taxon>Mucoromycotina</taxon>
        <taxon>Mucoromycetes</taxon>
        <taxon>Mucorales</taxon>
        <taxon>Mucorineae</taxon>
        <taxon>Rhizopodaceae</taxon>
        <taxon>Rhizopus</taxon>
    </lineage>
</organism>
<feature type="region of interest" description="Disordered" evidence="6">
    <location>
        <begin position="347"/>
        <end position="372"/>
    </location>
</feature>
<dbReference type="InterPro" id="IPR011009">
    <property type="entry name" value="Kinase-like_dom_sf"/>
</dbReference>
<feature type="region of interest" description="Disordered" evidence="6">
    <location>
        <begin position="308"/>
        <end position="327"/>
    </location>
</feature>
<dbReference type="SUPFAM" id="SSF56112">
    <property type="entry name" value="Protein kinase-like (PK-like)"/>
    <property type="match status" value="1"/>
</dbReference>
<dbReference type="Gene3D" id="3.30.1010.10">
    <property type="entry name" value="Phosphatidylinositol 3-kinase Catalytic Subunit, Chain A, domain 4"/>
    <property type="match status" value="1"/>
</dbReference>
<evidence type="ECO:0000256" key="5">
    <source>
        <dbReference type="ARBA" id="ARBA00022777"/>
    </source>
</evidence>
<dbReference type="PANTHER" id="PTHR10048">
    <property type="entry name" value="PHOSPHATIDYLINOSITOL KINASE"/>
    <property type="match status" value="1"/>
</dbReference>
<dbReference type="InterPro" id="IPR049160">
    <property type="entry name" value="PI4KB-PIK1_PIK"/>
</dbReference>
<proteinExistence type="inferred from homology"/>
<dbReference type="InterPro" id="IPR036940">
    <property type="entry name" value="PI3/4_kinase_cat_sf"/>
</dbReference>
<dbReference type="Pfam" id="PF00454">
    <property type="entry name" value="PI3_PI4_kinase"/>
    <property type="match status" value="1"/>
</dbReference>
<dbReference type="RefSeq" id="XP_023465778.1">
    <property type="nucleotide sequence ID" value="XM_023614873.1"/>
</dbReference>
<evidence type="ECO:0000313" key="9">
    <source>
        <dbReference type="EMBL" id="PHZ12070.1"/>
    </source>
</evidence>
<dbReference type="PROSITE" id="PS00916">
    <property type="entry name" value="PI3_4_KINASE_2"/>
    <property type="match status" value="1"/>
</dbReference>
<dbReference type="GO" id="GO:0004430">
    <property type="term" value="F:1-phosphatidylinositol 4-kinase activity"/>
    <property type="evidence" value="ECO:0007669"/>
    <property type="project" value="UniProtKB-EC"/>
</dbReference>
<sequence>MSNALLLRLFTSEFFNSWIAVSYLFRYSDNVGIQHYLCAELKKFPISEIEFFLPQLIHLLITKPSESVALECFIIDMCEKSTHMAIMSLWYLQAYLSDLSANPSGGSFELCKRVLNKCQAIVFSDEHDDGTSRAPPLPNQKVKENVLPAIVGIGAMLAGIGQPLMTRPAGQIAIAQGRRNRTLSITSNPPTTLARRNTTDNTIRPESEPDHAKRSIASDIAPSYHQPYLSASHPDLSVSKKKHVHFNPFTSSPSLEDLHRGKAFSVARYIKTAQQKLNLKINQEDKSSSNSKNFESLSVFDPKLTALGQSSVPTNTAPRSPVLSDCSSSEDISRKYIKNSKLSTSIESYDSDHSRHENSSSSSSDEEVSEQKTLSKLSIENRKILLRSNYFRSEMQFLLALVDIATRLVIVPKEARMSALQAELTLLNHNLPAEICLPLWCPATTEKPYHHRIVRISPSDAVVLNSAKNAPYLLMIEVLDDELSFEDDGYSSVVYRKRQSLKKPVHRKRASLPVKVKEQVVSADIGEYHPFQHVEKRAPVSPSTSRRNSKSADDYAERMRTAAVMLAQLQQGAISHIGYSKPRFRQGTEQIRQKIIQEMVALEEQRMKKMKTEGVGSGIGGGGGEGAGGDMLEDEQRVAWVVNKEDPSAAVLSENWEAKKERLRASSPYGHLPNWRLISVIVKNGTDLRQEQFAIQLIREMQRIWEDTGVNVWVKYFRILVTSDNSGLIETLRNTVSIHSIKKEAYTRGWNEKGAVFTLYDYFERSWGPPDSDEFIKAQDAFMRSLAGYSIACYLLQIKDRHNGNLLIDDAGHLIHIDFGFMLSNSPGSVGFEMAPFKLPQEYIDILGGIHGEKFAEYKALMKAAFLAVRKHSENILLLTEMMCKDSKLPCFQNGDLTVAQLRDRFQLQLTEPQAEELVDKLIMSSCCNVFTRLYDTFQYYSQASIYIKYNLGDTEQRNYREFCKSTSLFSLT</sequence>
<dbReference type="GO" id="GO:0046854">
    <property type="term" value="P:phosphatidylinositol phosphate biosynthetic process"/>
    <property type="evidence" value="ECO:0007669"/>
    <property type="project" value="InterPro"/>
</dbReference>
<dbReference type="Gene3D" id="1.25.40.70">
    <property type="entry name" value="Phosphatidylinositol 3-kinase, accessory domain (PIK)"/>
    <property type="match status" value="1"/>
</dbReference>
<evidence type="ECO:0000259" key="7">
    <source>
        <dbReference type="PROSITE" id="PS50290"/>
    </source>
</evidence>
<dbReference type="GO" id="GO:0005737">
    <property type="term" value="C:cytoplasm"/>
    <property type="evidence" value="ECO:0007669"/>
    <property type="project" value="TreeGrafter"/>
</dbReference>
<feature type="compositionally biased region" description="Basic and acidic residues" evidence="6">
    <location>
        <begin position="203"/>
        <end position="212"/>
    </location>
</feature>
<dbReference type="Pfam" id="PF11522">
    <property type="entry name" value="Pik1"/>
    <property type="match status" value="1"/>
</dbReference>
<feature type="region of interest" description="Disordered" evidence="6">
    <location>
        <begin position="533"/>
        <end position="554"/>
    </location>
</feature>
<evidence type="ECO:0000256" key="3">
    <source>
        <dbReference type="ARBA" id="ARBA00012169"/>
    </source>
</evidence>
<comment type="similarity">
    <text evidence="2">Belongs to the PI3/PI4-kinase family. Type III PI4K subfamily.</text>
</comment>
<dbReference type="InterPro" id="IPR021601">
    <property type="entry name" value="Phosphatidylino_kinase_fungi"/>
</dbReference>
<dbReference type="InterPro" id="IPR015433">
    <property type="entry name" value="PI3/4_kinase"/>
</dbReference>
<evidence type="ECO:0000256" key="4">
    <source>
        <dbReference type="ARBA" id="ARBA00022679"/>
    </source>
</evidence>
<comment type="catalytic activity">
    <reaction evidence="1">
        <text>a 1,2-diacyl-sn-glycero-3-phospho-(1D-myo-inositol) + ATP = a 1,2-diacyl-sn-glycero-3-phospho-(1D-myo-inositol 4-phosphate) + ADP + H(+)</text>
        <dbReference type="Rhea" id="RHEA:19877"/>
        <dbReference type="ChEBI" id="CHEBI:15378"/>
        <dbReference type="ChEBI" id="CHEBI:30616"/>
        <dbReference type="ChEBI" id="CHEBI:57880"/>
        <dbReference type="ChEBI" id="CHEBI:58178"/>
        <dbReference type="ChEBI" id="CHEBI:456216"/>
        <dbReference type="EC" id="2.7.1.67"/>
    </reaction>
</comment>
<dbReference type="CDD" id="cd05168">
    <property type="entry name" value="PI4Kc_III_beta"/>
    <property type="match status" value="1"/>
</dbReference>
<keyword evidence="10" id="KW-1185">Reference proteome</keyword>
<gene>
    <name evidence="9" type="ORF">RHIMIDRAFT_313597</name>
</gene>
<dbReference type="Pfam" id="PF21245">
    <property type="entry name" value="PI4KB-PIK1_PIK"/>
    <property type="match status" value="1"/>
</dbReference>
<reference evidence="9 10" key="1">
    <citation type="journal article" date="2016" name="Proc. Natl. Acad. Sci. U.S.A.">
        <title>Lipid metabolic changes in an early divergent fungus govern the establishment of a mutualistic symbiosis with endobacteria.</title>
        <authorList>
            <person name="Lastovetsky O.A."/>
            <person name="Gaspar M.L."/>
            <person name="Mondo S.J."/>
            <person name="LaButti K.M."/>
            <person name="Sandor L."/>
            <person name="Grigoriev I.V."/>
            <person name="Henry S.A."/>
            <person name="Pawlowska T.E."/>
        </authorList>
    </citation>
    <scope>NUCLEOTIDE SEQUENCE [LARGE SCALE GENOMIC DNA]</scope>
    <source>
        <strain evidence="9 10">ATCC 52813</strain>
    </source>
</reference>
<evidence type="ECO:0000256" key="6">
    <source>
        <dbReference type="SAM" id="MobiDB-lite"/>
    </source>
</evidence>
<name>A0A2G4STH9_RHIZD</name>
<dbReference type="Proteomes" id="UP000242254">
    <property type="component" value="Unassembled WGS sequence"/>
</dbReference>
<dbReference type="InterPro" id="IPR001263">
    <property type="entry name" value="PI3K_accessory_dom"/>
</dbReference>
<evidence type="ECO:0000256" key="2">
    <source>
        <dbReference type="ARBA" id="ARBA00006209"/>
    </source>
</evidence>
<dbReference type="InterPro" id="IPR057754">
    <property type="entry name" value="PI4-kinase_beta/PIK1_cat"/>
</dbReference>
<dbReference type="FunFam" id="1.10.1070.11:FF:000016">
    <property type="entry name" value="PIK1p Phosphatidylinositol 4-kinase"/>
    <property type="match status" value="1"/>
</dbReference>
<dbReference type="PROSITE" id="PS50290">
    <property type="entry name" value="PI3_4_KINASE_3"/>
    <property type="match status" value="1"/>
</dbReference>
<evidence type="ECO:0000256" key="1">
    <source>
        <dbReference type="ARBA" id="ARBA00001686"/>
    </source>
</evidence>
<evidence type="ECO:0000259" key="8">
    <source>
        <dbReference type="PROSITE" id="PS51545"/>
    </source>
</evidence>
<dbReference type="PROSITE" id="PS51545">
    <property type="entry name" value="PIK_HELICAL"/>
    <property type="match status" value="1"/>
</dbReference>
<feature type="compositionally biased region" description="Polar residues" evidence="6">
    <location>
        <begin position="183"/>
        <end position="202"/>
    </location>
</feature>
<dbReference type="STRING" id="1340429.A0A2G4STH9"/>
<feature type="region of interest" description="Disordered" evidence="6">
    <location>
        <begin position="183"/>
        <end position="212"/>
    </location>
</feature>
<dbReference type="Gene3D" id="6.10.140.1260">
    <property type="match status" value="1"/>
</dbReference>
<dbReference type="SMART" id="SM00146">
    <property type="entry name" value="PI3Kc"/>
    <property type="match status" value="1"/>
</dbReference>
<dbReference type="InterPro" id="IPR042236">
    <property type="entry name" value="PI3K_accessory_sf"/>
</dbReference>
<dbReference type="PANTHER" id="PTHR10048:SF22">
    <property type="entry name" value="PHOSPHATIDYLINOSITOL 4-KINASE BETA"/>
    <property type="match status" value="1"/>
</dbReference>
<dbReference type="EMBL" id="KZ303850">
    <property type="protein sequence ID" value="PHZ12070.1"/>
    <property type="molecule type" value="Genomic_DNA"/>
</dbReference>
<keyword evidence="4" id="KW-0808">Transferase</keyword>
<evidence type="ECO:0000313" key="10">
    <source>
        <dbReference type="Proteomes" id="UP000242254"/>
    </source>
</evidence>
<feature type="compositionally biased region" description="Polar residues" evidence="6">
    <location>
        <begin position="308"/>
        <end position="318"/>
    </location>
</feature>
<accession>A0A2G4STH9</accession>
<feature type="domain" description="PIK helical" evidence="8">
    <location>
        <begin position="1"/>
        <end position="117"/>
    </location>
</feature>
<dbReference type="Gene3D" id="1.10.1070.11">
    <property type="entry name" value="Phosphatidylinositol 3-/4-kinase, catalytic domain"/>
    <property type="match status" value="1"/>
</dbReference>
<keyword evidence="5" id="KW-0418">Kinase</keyword>
<dbReference type="GO" id="GO:0016020">
    <property type="term" value="C:membrane"/>
    <property type="evidence" value="ECO:0007669"/>
    <property type="project" value="TreeGrafter"/>
</dbReference>
<dbReference type="InterPro" id="IPR016024">
    <property type="entry name" value="ARM-type_fold"/>
</dbReference>
<feature type="domain" description="PI3K/PI4K catalytic" evidence="7">
    <location>
        <begin position="645"/>
        <end position="931"/>
    </location>
</feature>